<dbReference type="Proteomes" id="UP000007947">
    <property type="component" value="Chromosome"/>
</dbReference>
<dbReference type="STRING" id="1032480.MLP_19370"/>
<dbReference type="KEGG" id="mph:MLP_19370"/>
<feature type="domain" description="VOC" evidence="1">
    <location>
        <begin position="2"/>
        <end position="119"/>
    </location>
</feature>
<dbReference type="Gene3D" id="3.10.180.10">
    <property type="entry name" value="2,3-Dihydroxybiphenyl 1,2-Dioxygenase, domain 1"/>
    <property type="match status" value="1"/>
</dbReference>
<protein>
    <recommendedName>
        <fullName evidence="1">VOC domain-containing protein</fullName>
    </recommendedName>
</protein>
<dbReference type="InterPro" id="IPR029068">
    <property type="entry name" value="Glyas_Bleomycin-R_OHBP_Dase"/>
</dbReference>
<dbReference type="AlphaFoldDB" id="F5XT79"/>
<sequence length="120" mass="12974">MPVTRIVPDLVVSDVARANALYARLFGLEIAMDLGWVGNLGLAGDEGRVQLQTMTVDATAPCNPVISIGVAAPAEVDELYVRVRAEDLEIVHPLTDEAWGVRRFFFRDPDGNVVNVVANA</sequence>
<name>F5XT79_MICPN</name>
<dbReference type="HOGENOM" id="CLU_046006_13_3_11"/>
<dbReference type="SUPFAM" id="SSF54593">
    <property type="entry name" value="Glyoxalase/Bleomycin resistance protein/Dihydroxybiphenyl dioxygenase"/>
    <property type="match status" value="1"/>
</dbReference>
<dbReference type="EMBL" id="AP012204">
    <property type="protein sequence ID" value="BAK34951.1"/>
    <property type="molecule type" value="Genomic_DNA"/>
</dbReference>
<dbReference type="InterPro" id="IPR004360">
    <property type="entry name" value="Glyas_Fos-R_dOase_dom"/>
</dbReference>
<evidence type="ECO:0000259" key="1">
    <source>
        <dbReference type="PROSITE" id="PS51819"/>
    </source>
</evidence>
<keyword evidence="3" id="KW-1185">Reference proteome</keyword>
<evidence type="ECO:0000313" key="3">
    <source>
        <dbReference type="Proteomes" id="UP000007947"/>
    </source>
</evidence>
<dbReference type="InterPro" id="IPR037523">
    <property type="entry name" value="VOC_core"/>
</dbReference>
<evidence type="ECO:0000313" key="2">
    <source>
        <dbReference type="EMBL" id="BAK34951.1"/>
    </source>
</evidence>
<dbReference type="OrthoDB" id="9798201at2"/>
<accession>F5XT79</accession>
<organism evidence="2 3">
    <name type="scientific">Microlunatus phosphovorus (strain ATCC 700054 / DSM 10555 / JCM 9379 / NBRC 101784 / NCIMB 13414 / VKM Ac-1990 / NM-1)</name>
    <dbReference type="NCBI Taxonomy" id="1032480"/>
    <lineage>
        <taxon>Bacteria</taxon>
        <taxon>Bacillati</taxon>
        <taxon>Actinomycetota</taxon>
        <taxon>Actinomycetes</taxon>
        <taxon>Propionibacteriales</taxon>
        <taxon>Propionibacteriaceae</taxon>
        <taxon>Microlunatus</taxon>
    </lineage>
</organism>
<dbReference type="Pfam" id="PF00903">
    <property type="entry name" value="Glyoxalase"/>
    <property type="match status" value="1"/>
</dbReference>
<gene>
    <name evidence="2" type="ordered locus">MLP_19370</name>
</gene>
<proteinExistence type="predicted"/>
<dbReference type="RefSeq" id="WP_013862825.1">
    <property type="nucleotide sequence ID" value="NC_015635.1"/>
</dbReference>
<dbReference type="PROSITE" id="PS51819">
    <property type="entry name" value="VOC"/>
    <property type="match status" value="1"/>
</dbReference>
<dbReference type="eggNOG" id="COG0346">
    <property type="taxonomic scope" value="Bacteria"/>
</dbReference>
<reference evidence="2 3" key="1">
    <citation type="submission" date="2011-05" db="EMBL/GenBank/DDBJ databases">
        <title>Whole genome sequence of Microlunatus phosphovorus NM-1.</title>
        <authorList>
            <person name="Hosoyama A."/>
            <person name="Sasaki K."/>
            <person name="Harada T."/>
            <person name="Igarashi R."/>
            <person name="Kawakoshi A."/>
            <person name="Sasagawa M."/>
            <person name="Fukada J."/>
            <person name="Nakamura S."/>
            <person name="Katano Y."/>
            <person name="Hanada S."/>
            <person name="Kamagata Y."/>
            <person name="Nakamura N."/>
            <person name="Yamazaki S."/>
            <person name="Fujita N."/>
        </authorList>
    </citation>
    <scope>NUCLEOTIDE SEQUENCE [LARGE SCALE GENOMIC DNA]</scope>
    <source>
        <strain evidence="3">ATCC 700054 / DSM 10555 / JCM 9379 / NBRC 101784 / NCIMB 13414 / VKM Ac-1990 / NM-1</strain>
    </source>
</reference>